<dbReference type="SUPFAM" id="SSF56327">
    <property type="entry name" value="LDH C-terminal domain-like"/>
    <property type="match status" value="1"/>
</dbReference>
<dbReference type="GO" id="GO:0016616">
    <property type="term" value="F:oxidoreductase activity, acting on the CH-OH group of donors, NAD or NADP as acceptor"/>
    <property type="evidence" value="ECO:0007669"/>
    <property type="project" value="InterPro"/>
</dbReference>
<reference evidence="1" key="1">
    <citation type="submission" date="2020-10" db="EMBL/GenBank/DDBJ databases">
        <authorList>
            <person name="Gilroy R."/>
        </authorList>
    </citation>
    <scope>NUCLEOTIDE SEQUENCE</scope>
    <source>
        <strain evidence="1">CHK176-6737</strain>
    </source>
</reference>
<accession>A0A9D1MV14</accession>
<reference evidence="1" key="2">
    <citation type="journal article" date="2021" name="PeerJ">
        <title>Extensive microbial diversity within the chicken gut microbiome revealed by metagenomics and culture.</title>
        <authorList>
            <person name="Gilroy R."/>
            <person name="Ravi A."/>
            <person name="Getino M."/>
            <person name="Pursley I."/>
            <person name="Horton D.L."/>
            <person name="Alikhan N.F."/>
            <person name="Baker D."/>
            <person name="Gharbi K."/>
            <person name="Hall N."/>
            <person name="Watson M."/>
            <person name="Adriaenssens E.M."/>
            <person name="Foster-Nyarko E."/>
            <person name="Jarju S."/>
            <person name="Secka A."/>
            <person name="Antonio M."/>
            <person name="Oren A."/>
            <person name="Chaudhuri R.R."/>
            <person name="La Ragione R."/>
            <person name="Hildebrand F."/>
            <person name="Pallen M.J."/>
        </authorList>
    </citation>
    <scope>NUCLEOTIDE SEQUENCE</scope>
    <source>
        <strain evidence="1">CHK176-6737</strain>
    </source>
</reference>
<protein>
    <submittedName>
        <fullName evidence="1">L-lactate dehydrogenase</fullName>
    </submittedName>
</protein>
<name>A0A9D1MV14_9FIRM</name>
<evidence type="ECO:0000313" key="1">
    <source>
        <dbReference type="EMBL" id="HIU69641.1"/>
    </source>
</evidence>
<dbReference type="Gene3D" id="3.90.110.10">
    <property type="entry name" value="Lactate dehydrogenase/glycoside hydrolase, family 4, C-terminal"/>
    <property type="match status" value="1"/>
</dbReference>
<sequence>AVVNAGGVREILEMHLTAEEQEKFNRSCAILRKMVSETEL</sequence>
<dbReference type="EMBL" id="DVNM01000036">
    <property type="protein sequence ID" value="HIU69641.1"/>
    <property type="molecule type" value="Genomic_DNA"/>
</dbReference>
<evidence type="ECO:0000313" key="2">
    <source>
        <dbReference type="Proteomes" id="UP000824125"/>
    </source>
</evidence>
<dbReference type="Proteomes" id="UP000824125">
    <property type="component" value="Unassembled WGS sequence"/>
</dbReference>
<proteinExistence type="predicted"/>
<dbReference type="InterPro" id="IPR015955">
    <property type="entry name" value="Lactate_DH/Glyco_Ohase_4_C"/>
</dbReference>
<dbReference type="AlphaFoldDB" id="A0A9D1MV14"/>
<gene>
    <name evidence="1" type="ORF">IAD23_06770</name>
</gene>
<feature type="non-terminal residue" evidence="1">
    <location>
        <position position="1"/>
    </location>
</feature>
<organism evidence="1 2">
    <name type="scientific">Candidatus Scybalenecus merdavium</name>
    <dbReference type="NCBI Taxonomy" id="2840939"/>
    <lineage>
        <taxon>Bacteria</taxon>
        <taxon>Bacillati</taxon>
        <taxon>Bacillota</taxon>
        <taxon>Clostridia</taxon>
        <taxon>Eubacteriales</taxon>
        <taxon>Oscillospiraceae</taxon>
        <taxon>Oscillospiraceae incertae sedis</taxon>
        <taxon>Candidatus Scybalenecus</taxon>
    </lineage>
</organism>
<comment type="caution">
    <text evidence="1">The sequence shown here is derived from an EMBL/GenBank/DDBJ whole genome shotgun (WGS) entry which is preliminary data.</text>
</comment>